<dbReference type="AlphaFoldDB" id="A0A6A7G5I2"/>
<keyword evidence="3" id="KW-0963">Cytoplasm</keyword>
<dbReference type="GO" id="GO:0005851">
    <property type="term" value="C:eukaryotic translation initiation factor 2B complex"/>
    <property type="evidence" value="ECO:0007669"/>
    <property type="project" value="TreeGrafter"/>
</dbReference>
<sequence length="447" mass="50321">MRVCEESERKSSYVEFQAIILAGGGGSRLYPLSENRPKSLVEVANRPLLAFQLQLLEQAGFSEVIVITIQSQATLISRYCNEVYDGRIGIQIAVVDDQIGTADAIRSIKDRIKTDFLVISGDLITDVQIHYLADIHRTQDATLTSLLWKDDSEHAHKPKRDTNFKHYIALDNVAQQRMLCYRAVDDVEDETLNVPKSLLLRYPDLTIYSTLRDAHCYIFSHWIIRLLDELSDISSLQAELIPFLTEHQFSGDQSILRFSSPNPQALALSMADFPRREPGLLRERSKSTDKDSIKCFAFIAPADRFCRRAVTANDFQELNRFVVNRVFHDPNSQWSESILDSNHLQSLKAEYPQAQFGPNCIIGASVKVGEQTSLKRCVVGKHCRIGNRVRAVDSVFMEHVVIEDDCVIKDSVICDGASISQDCLLESVIVAGHLTVAANTHIFSSNY</sequence>
<comment type="subunit">
    <text evidence="9">Component of the translation initiation factor 2B (eIF2B) complex which is a heterodecamer of two sets of five different subunits: alpha, beta, gamma, delta and epsilon. Subunits alpha, beta and delta comprise a regulatory subcomplex and subunits epsilon and gamma comprise a catalytic subcomplex. Within the complex, the hexameric regulatory complex resides at the center, with the two heterodimeric catalytic subcomplexes bound on opposite sides.</text>
</comment>
<dbReference type="Gene3D" id="2.160.10.10">
    <property type="entry name" value="Hexapeptide repeat proteins"/>
    <property type="match status" value="2"/>
</dbReference>
<dbReference type="PANTHER" id="PTHR45989:SF1">
    <property type="entry name" value="TRANSLATION INITIATION FACTOR EIF-2B SUBUNIT GAMMA"/>
    <property type="match status" value="1"/>
</dbReference>
<evidence type="ECO:0000256" key="9">
    <source>
        <dbReference type="ARBA" id="ARBA00046432"/>
    </source>
</evidence>
<evidence type="ECO:0000256" key="5">
    <source>
        <dbReference type="ARBA" id="ARBA00022917"/>
    </source>
</evidence>
<reference evidence="12" key="1">
    <citation type="submission" date="2017-11" db="EMBL/GenBank/DDBJ databases">
        <title>The sensing device of the deep-sea amphipod.</title>
        <authorList>
            <person name="Kobayashi H."/>
            <person name="Nagahama T."/>
            <person name="Arai W."/>
            <person name="Sasagawa Y."/>
            <person name="Umeda M."/>
            <person name="Hayashi T."/>
            <person name="Nikaido I."/>
            <person name="Watanabe H."/>
            <person name="Oguri K."/>
            <person name="Kitazato H."/>
            <person name="Fujioka K."/>
            <person name="Kido Y."/>
            <person name="Takami H."/>
        </authorList>
    </citation>
    <scope>NUCLEOTIDE SEQUENCE</scope>
    <source>
        <tissue evidence="12">Whole body</tissue>
    </source>
</reference>
<dbReference type="GO" id="GO:0005829">
    <property type="term" value="C:cytosol"/>
    <property type="evidence" value="ECO:0007669"/>
    <property type="project" value="UniProtKB-SubCell"/>
</dbReference>
<evidence type="ECO:0000313" key="12">
    <source>
        <dbReference type="EMBL" id="LAC26166.1"/>
    </source>
</evidence>
<comment type="function">
    <text evidence="8">Acts as a component of the translation initiation factor 2B (eIF2B) complex, which catalyzes the exchange of GDP for GTP on the eukaryotic initiation factor 2 (eIF2) complex gamma subunit. Its guanine nucleotide exchange factor activity is repressed when bound to eIF2 complex phosphorylated on the alpha subunit, thereby limiting the amount of methionyl-initiator methionine tRNA available to the ribosome and consequently global translation is repressed.</text>
</comment>
<dbReference type="EMBL" id="IACT01007046">
    <property type="protein sequence ID" value="LAC26166.1"/>
    <property type="molecule type" value="mRNA"/>
</dbReference>
<evidence type="ECO:0000256" key="8">
    <source>
        <dbReference type="ARBA" id="ARBA00045373"/>
    </source>
</evidence>
<dbReference type="GO" id="GO:0005085">
    <property type="term" value="F:guanyl-nucleotide exchange factor activity"/>
    <property type="evidence" value="ECO:0007669"/>
    <property type="project" value="TreeGrafter"/>
</dbReference>
<keyword evidence="4 12" id="KW-0396">Initiation factor</keyword>
<dbReference type="PANTHER" id="PTHR45989">
    <property type="entry name" value="TRANSLATION INITIATION FACTOR EIF-2B SUBUNIT GAMMA"/>
    <property type="match status" value="1"/>
</dbReference>
<evidence type="ECO:0000256" key="1">
    <source>
        <dbReference type="ARBA" id="ARBA00004514"/>
    </source>
</evidence>
<dbReference type="SUPFAM" id="SSF53448">
    <property type="entry name" value="Nucleotide-diphospho-sugar transferases"/>
    <property type="match status" value="1"/>
</dbReference>
<evidence type="ECO:0000256" key="4">
    <source>
        <dbReference type="ARBA" id="ARBA00022540"/>
    </source>
</evidence>
<dbReference type="GO" id="GO:0002183">
    <property type="term" value="P:cytoplasmic translational initiation"/>
    <property type="evidence" value="ECO:0007669"/>
    <property type="project" value="TreeGrafter"/>
</dbReference>
<dbReference type="InterPro" id="IPR029044">
    <property type="entry name" value="Nucleotide-diphossugar_trans"/>
</dbReference>
<evidence type="ECO:0000256" key="6">
    <source>
        <dbReference type="ARBA" id="ARBA00044196"/>
    </source>
</evidence>
<dbReference type="CDD" id="cd04198">
    <property type="entry name" value="eIF-2B_gamma_N"/>
    <property type="match status" value="1"/>
</dbReference>
<feature type="domain" description="EIF2B subunit epsilon/gamma LbH" evidence="11">
    <location>
        <begin position="353"/>
        <end position="441"/>
    </location>
</feature>
<comment type="subcellular location">
    <subcellularLocation>
        <location evidence="1">Cytoplasm</location>
        <location evidence="1">Cytosol</location>
    </subcellularLocation>
</comment>
<comment type="similarity">
    <text evidence="2">Belongs to the eIF-2B gamma/epsilon subunits family.</text>
</comment>
<accession>A0A6A7G5I2</accession>
<dbReference type="Pfam" id="PF00483">
    <property type="entry name" value="NTP_transferase"/>
    <property type="match status" value="1"/>
</dbReference>
<dbReference type="InterPro" id="IPR005835">
    <property type="entry name" value="NTP_transferase_dom"/>
</dbReference>
<dbReference type="InterPro" id="IPR056764">
    <property type="entry name" value="LbH_EIF2B3/5"/>
</dbReference>
<evidence type="ECO:0000256" key="3">
    <source>
        <dbReference type="ARBA" id="ARBA00022490"/>
    </source>
</evidence>
<evidence type="ECO:0000256" key="7">
    <source>
        <dbReference type="ARBA" id="ARBA00044229"/>
    </source>
</evidence>
<evidence type="ECO:0000256" key="2">
    <source>
        <dbReference type="ARBA" id="ARBA00007878"/>
    </source>
</evidence>
<feature type="domain" description="Nucleotidyl transferase" evidence="10">
    <location>
        <begin position="18"/>
        <end position="149"/>
    </location>
</feature>
<dbReference type="InterPro" id="IPR051960">
    <property type="entry name" value="eIF2B_gamma"/>
</dbReference>
<proteinExistence type="evidence at transcript level"/>
<evidence type="ECO:0000259" key="11">
    <source>
        <dbReference type="Pfam" id="PF25084"/>
    </source>
</evidence>
<name>A0A6A7G5I2_9CRUS</name>
<organism evidence="12">
    <name type="scientific">Hirondellea gigas</name>
    <dbReference type="NCBI Taxonomy" id="1518452"/>
    <lineage>
        <taxon>Eukaryota</taxon>
        <taxon>Metazoa</taxon>
        <taxon>Ecdysozoa</taxon>
        <taxon>Arthropoda</taxon>
        <taxon>Crustacea</taxon>
        <taxon>Multicrustacea</taxon>
        <taxon>Malacostraca</taxon>
        <taxon>Eumalacostraca</taxon>
        <taxon>Peracarida</taxon>
        <taxon>Amphipoda</taxon>
        <taxon>Amphilochidea</taxon>
        <taxon>Lysianassida</taxon>
        <taxon>Lysianassidira</taxon>
        <taxon>Lysianassoidea</taxon>
        <taxon>Lysianassidae</taxon>
        <taxon>Hirondellea</taxon>
    </lineage>
</organism>
<dbReference type="GO" id="GO:0003743">
    <property type="term" value="F:translation initiation factor activity"/>
    <property type="evidence" value="ECO:0007669"/>
    <property type="project" value="UniProtKB-KW"/>
</dbReference>
<dbReference type="Pfam" id="PF25084">
    <property type="entry name" value="LbH_EIF2B"/>
    <property type="match status" value="1"/>
</dbReference>
<evidence type="ECO:0000259" key="10">
    <source>
        <dbReference type="Pfam" id="PF00483"/>
    </source>
</evidence>
<keyword evidence="5" id="KW-0648">Protein biosynthesis</keyword>
<protein>
    <recommendedName>
        <fullName evidence="6">Translation initiation factor eIF2B subunit gamma</fullName>
    </recommendedName>
    <alternativeName>
        <fullName evidence="7">eIF2B GDP-GTP exchange factor subunit gamma</fullName>
    </alternativeName>
</protein>
<dbReference type="Gene3D" id="3.90.550.10">
    <property type="entry name" value="Spore Coat Polysaccharide Biosynthesis Protein SpsA, Chain A"/>
    <property type="match status" value="1"/>
</dbReference>